<feature type="domain" description="ChsH2 rubredoxin-like zinc ribbon" evidence="2">
    <location>
        <begin position="11"/>
        <end position="42"/>
    </location>
</feature>
<dbReference type="Pfam" id="PF12172">
    <property type="entry name" value="zf-ChsH2"/>
    <property type="match status" value="1"/>
</dbReference>
<dbReference type="SUPFAM" id="SSF50249">
    <property type="entry name" value="Nucleic acid-binding proteins"/>
    <property type="match status" value="1"/>
</dbReference>
<reference evidence="3" key="1">
    <citation type="submission" date="2020-03" db="EMBL/GenBank/DDBJ databases">
        <authorList>
            <person name="Guo F."/>
        </authorList>
    </citation>
    <scope>NUCLEOTIDE SEQUENCE</scope>
    <source>
        <strain evidence="3">JCM 30134</strain>
    </source>
</reference>
<dbReference type="InterPro" id="IPR052513">
    <property type="entry name" value="Thioester_dehydratase-like"/>
</dbReference>
<dbReference type="InterPro" id="IPR012340">
    <property type="entry name" value="NA-bd_OB-fold"/>
</dbReference>
<comment type="caution">
    <text evidence="3">The sequence shown here is derived from an EMBL/GenBank/DDBJ whole genome shotgun (WGS) entry which is preliminary data.</text>
</comment>
<feature type="domain" description="ChsH2 C-terminal OB-fold" evidence="1">
    <location>
        <begin position="47"/>
        <end position="102"/>
    </location>
</feature>
<proteinExistence type="predicted"/>
<organism evidence="3 4">
    <name type="scientific">Pseudomaricurvus hydrocarbonicus</name>
    <dbReference type="NCBI Taxonomy" id="1470433"/>
    <lineage>
        <taxon>Bacteria</taxon>
        <taxon>Pseudomonadati</taxon>
        <taxon>Pseudomonadota</taxon>
        <taxon>Gammaproteobacteria</taxon>
        <taxon>Cellvibrionales</taxon>
        <taxon>Cellvibrionaceae</taxon>
        <taxon>Pseudomaricurvus</taxon>
    </lineage>
</organism>
<evidence type="ECO:0000259" key="1">
    <source>
        <dbReference type="Pfam" id="PF01796"/>
    </source>
</evidence>
<keyword evidence="3" id="KW-0238">DNA-binding</keyword>
<name>A0A9E5JSS5_9GAMM</name>
<dbReference type="GO" id="GO:0003677">
    <property type="term" value="F:DNA binding"/>
    <property type="evidence" value="ECO:0007669"/>
    <property type="project" value="UniProtKB-KW"/>
</dbReference>
<keyword evidence="4" id="KW-1185">Reference proteome</keyword>
<dbReference type="InterPro" id="IPR002878">
    <property type="entry name" value="ChsH2_C"/>
</dbReference>
<evidence type="ECO:0000259" key="2">
    <source>
        <dbReference type="Pfam" id="PF12172"/>
    </source>
</evidence>
<gene>
    <name evidence="3" type="ORF">G8770_11255</name>
</gene>
<dbReference type="Proteomes" id="UP000787472">
    <property type="component" value="Unassembled WGS sequence"/>
</dbReference>
<evidence type="ECO:0000313" key="3">
    <source>
        <dbReference type="EMBL" id="NHO66123.1"/>
    </source>
</evidence>
<dbReference type="PANTHER" id="PTHR34075">
    <property type="entry name" value="BLR3430 PROTEIN"/>
    <property type="match status" value="1"/>
</dbReference>
<dbReference type="EMBL" id="JAAONZ010000007">
    <property type="protein sequence ID" value="NHO66123.1"/>
    <property type="molecule type" value="Genomic_DNA"/>
</dbReference>
<sequence length="125" mass="13804">MDVGPEKKFRQYLSEGSFHLQRCDQCRQHVFYPRLLCPHCGSMQLTWVPASGRATVYSTSVPRSGGSSYNIALVDLEEGPRMMTRVVDVAPEDVTIGMPVTAFIGTIEPNGEPLVLFRPISGDDS</sequence>
<dbReference type="AlphaFoldDB" id="A0A9E5JSS5"/>
<dbReference type="Gene3D" id="6.10.30.10">
    <property type="match status" value="1"/>
</dbReference>
<dbReference type="PANTHER" id="PTHR34075:SF5">
    <property type="entry name" value="BLR3430 PROTEIN"/>
    <property type="match status" value="1"/>
</dbReference>
<dbReference type="Pfam" id="PF01796">
    <property type="entry name" value="OB_ChsH2_C"/>
    <property type="match status" value="1"/>
</dbReference>
<accession>A0A9E5JSS5</accession>
<evidence type="ECO:0000313" key="4">
    <source>
        <dbReference type="Proteomes" id="UP000787472"/>
    </source>
</evidence>
<protein>
    <submittedName>
        <fullName evidence="3">DNA-binding protein</fullName>
    </submittedName>
</protein>
<dbReference type="InterPro" id="IPR022002">
    <property type="entry name" value="ChsH2_Znr"/>
</dbReference>